<feature type="domain" description="HTH merR-type" evidence="2">
    <location>
        <begin position="11"/>
        <end position="81"/>
    </location>
</feature>
<keyword evidence="4" id="KW-1185">Reference proteome</keyword>
<dbReference type="PROSITE" id="PS00552">
    <property type="entry name" value="HTH_MERR_1"/>
    <property type="match status" value="1"/>
</dbReference>
<dbReference type="Proteomes" id="UP000297608">
    <property type="component" value="Unassembled WGS sequence"/>
</dbReference>
<comment type="caution">
    <text evidence="3">The sequence shown here is derived from an EMBL/GenBank/DDBJ whole genome shotgun (WGS) entry which is preliminary data.</text>
</comment>
<dbReference type="PANTHER" id="PTHR30204">
    <property type="entry name" value="REDOX-CYCLING DRUG-SENSING TRANSCRIPTIONAL ACTIVATOR SOXR"/>
    <property type="match status" value="1"/>
</dbReference>
<dbReference type="RefSeq" id="WP_134535265.1">
    <property type="nucleotide sequence ID" value="NZ_SOFG01000017.1"/>
</dbReference>
<evidence type="ECO:0000313" key="3">
    <source>
        <dbReference type="EMBL" id="TFB85569.1"/>
    </source>
</evidence>
<keyword evidence="1" id="KW-0238">DNA-binding</keyword>
<protein>
    <submittedName>
        <fullName evidence="3">MerR family transcriptional regulator</fullName>
    </submittedName>
</protein>
<dbReference type="InterPro" id="IPR000551">
    <property type="entry name" value="MerR-type_HTH_dom"/>
</dbReference>
<dbReference type="CDD" id="cd01109">
    <property type="entry name" value="HTH_YyaN"/>
    <property type="match status" value="1"/>
</dbReference>
<dbReference type="Gene3D" id="1.10.1660.10">
    <property type="match status" value="1"/>
</dbReference>
<organism evidence="3 4">
    <name type="scientific">Cryobacterium algoricola</name>
    <dbReference type="NCBI Taxonomy" id="1259183"/>
    <lineage>
        <taxon>Bacteria</taxon>
        <taxon>Bacillati</taxon>
        <taxon>Actinomycetota</taxon>
        <taxon>Actinomycetes</taxon>
        <taxon>Micrococcales</taxon>
        <taxon>Microbacteriaceae</taxon>
        <taxon>Cryobacterium</taxon>
    </lineage>
</organism>
<dbReference type="InterPro" id="IPR009061">
    <property type="entry name" value="DNA-bd_dom_put_sf"/>
</dbReference>
<dbReference type="Pfam" id="PF13411">
    <property type="entry name" value="MerR_1"/>
    <property type="match status" value="1"/>
</dbReference>
<evidence type="ECO:0000313" key="4">
    <source>
        <dbReference type="Proteomes" id="UP000297608"/>
    </source>
</evidence>
<dbReference type="PROSITE" id="PS50937">
    <property type="entry name" value="HTH_MERR_2"/>
    <property type="match status" value="1"/>
</dbReference>
<dbReference type="SUPFAM" id="SSF46955">
    <property type="entry name" value="Putative DNA-binding domain"/>
    <property type="match status" value="1"/>
</dbReference>
<dbReference type="PANTHER" id="PTHR30204:SF98">
    <property type="entry name" value="HTH-TYPE TRANSCRIPTIONAL REGULATOR ADHR"/>
    <property type="match status" value="1"/>
</dbReference>
<name>A0ABY2IA55_9MICO</name>
<gene>
    <name evidence="3" type="ORF">E3O44_13315</name>
</gene>
<sequence>MTAEATIAERTYTIGELAAISGLSVHALRWYEAQGLFPRDIPRTPGGQRIFGDEAVRWLALLNRLRDSAMPVADMARYSQLVRAGEGNEADRIALMESHARYLDAQIEELIASREVIRDKIIFYRRAVASRT</sequence>
<dbReference type="EMBL" id="SOFG01000017">
    <property type="protein sequence ID" value="TFB85569.1"/>
    <property type="molecule type" value="Genomic_DNA"/>
</dbReference>
<reference evidence="3 4" key="1">
    <citation type="submission" date="2019-03" db="EMBL/GenBank/DDBJ databases">
        <title>Genomics of glacier-inhabiting Cryobacterium strains.</title>
        <authorList>
            <person name="Liu Q."/>
            <person name="Xin Y.-H."/>
        </authorList>
    </citation>
    <scope>NUCLEOTIDE SEQUENCE [LARGE SCALE GENOMIC DNA]</scope>
    <source>
        <strain evidence="3 4">MDB2-B</strain>
    </source>
</reference>
<proteinExistence type="predicted"/>
<dbReference type="InterPro" id="IPR047057">
    <property type="entry name" value="MerR_fam"/>
</dbReference>
<evidence type="ECO:0000256" key="1">
    <source>
        <dbReference type="ARBA" id="ARBA00023125"/>
    </source>
</evidence>
<dbReference type="SMART" id="SM00422">
    <property type="entry name" value="HTH_MERR"/>
    <property type="match status" value="1"/>
</dbReference>
<accession>A0ABY2IA55</accession>
<evidence type="ECO:0000259" key="2">
    <source>
        <dbReference type="PROSITE" id="PS50937"/>
    </source>
</evidence>